<feature type="transmembrane region" description="Helical" evidence="8">
    <location>
        <begin position="7"/>
        <end position="32"/>
    </location>
</feature>
<evidence type="ECO:0000256" key="7">
    <source>
        <dbReference type="PIRSR" id="PIRSR001217-1"/>
    </source>
</evidence>
<dbReference type="InterPro" id="IPR047272">
    <property type="entry name" value="S49_SppA_C"/>
</dbReference>
<dbReference type="InterPro" id="IPR047217">
    <property type="entry name" value="S49_SppA_67K_type_N"/>
</dbReference>
<evidence type="ECO:0000256" key="8">
    <source>
        <dbReference type="SAM" id="Phobius"/>
    </source>
</evidence>
<dbReference type="AlphaFoldDB" id="A0A1M6LQA3"/>
<name>A0A1M6LQA3_9FLAO</name>
<keyword evidence="11" id="KW-1185">Reference proteome</keyword>
<dbReference type="InterPro" id="IPR029045">
    <property type="entry name" value="ClpP/crotonase-like_dom_sf"/>
</dbReference>
<dbReference type="InterPro" id="IPR002142">
    <property type="entry name" value="Peptidase_S49"/>
</dbReference>
<organism evidence="10 11">
    <name type="scientific">Pseudozobellia thermophila</name>
    <dbReference type="NCBI Taxonomy" id="192903"/>
    <lineage>
        <taxon>Bacteria</taxon>
        <taxon>Pseudomonadati</taxon>
        <taxon>Bacteroidota</taxon>
        <taxon>Flavobacteriia</taxon>
        <taxon>Flavobacteriales</taxon>
        <taxon>Flavobacteriaceae</taxon>
        <taxon>Pseudozobellia</taxon>
    </lineage>
</organism>
<dbReference type="InterPro" id="IPR004634">
    <property type="entry name" value="Pept_S49_pIV"/>
</dbReference>
<dbReference type="SUPFAM" id="SSF52096">
    <property type="entry name" value="ClpP/crotonase"/>
    <property type="match status" value="2"/>
</dbReference>
<evidence type="ECO:0000256" key="2">
    <source>
        <dbReference type="ARBA" id="ARBA00008683"/>
    </source>
</evidence>
<feature type="active site" description="Nucleophile" evidence="7">
    <location>
        <position position="384"/>
    </location>
</feature>
<dbReference type="GO" id="GO:0016020">
    <property type="term" value="C:membrane"/>
    <property type="evidence" value="ECO:0007669"/>
    <property type="project" value="UniProtKB-SubCell"/>
</dbReference>
<dbReference type="NCBIfam" id="TIGR00705">
    <property type="entry name" value="SppA_67K"/>
    <property type="match status" value="1"/>
</dbReference>
<keyword evidence="5" id="KW-0720">Serine protease</keyword>
<feature type="active site" description="Proton donor/acceptor" evidence="7">
    <location>
        <position position="189"/>
    </location>
</feature>
<dbReference type="Gene3D" id="3.90.226.10">
    <property type="entry name" value="2-enoyl-CoA Hydratase, Chain A, domain 1"/>
    <property type="match status" value="3"/>
</dbReference>
<dbReference type="PANTHER" id="PTHR33209:SF1">
    <property type="entry name" value="PEPTIDASE S49 DOMAIN-CONTAINING PROTEIN"/>
    <property type="match status" value="1"/>
</dbReference>
<dbReference type="GO" id="GO:0008236">
    <property type="term" value="F:serine-type peptidase activity"/>
    <property type="evidence" value="ECO:0007669"/>
    <property type="project" value="UniProtKB-KW"/>
</dbReference>
<dbReference type="GO" id="GO:0006465">
    <property type="term" value="P:signal peptide processing"/>
    <property type="evidence" value="ECO:0007669"/>
    <property type="project" value="InterPro"/>
</dbReference>
<reference evidence="11" key="1">
    <citation type="submission" date="2016-11" db="EMBL/GenBank/DDBJ databases">
        <authorList>
            <person name="Varghese N."/>
            <person name="Submissions S."/>
        </authorList>
    </citation>
    <scope>NUCLEOTIDE SEQUENCE [LARGE SCALE GENOMIC DNA]</scope>
    <source>
        <strain evidence="11">DSM 19858</strain>
    </source>
</reference>
<dbReference type="PIRSF" id="PIRSF001217">
    <property type="entry name" value="Protease_4_SppA"/>
    <property type="match status" value="1"/>
</dbReference>
<sequence>MKFLRNLLAAILGCIIAFGIVFVMFFVFVSILGSAEDTVTVKDNSVLELQLQQPISDYVGDNALDPFAGGFFEQNQGLDEILHAISVAKDDKDIRGISINNNFIMAGLAQTQAIRKALEDFKESGKFIYTYGDFYTQKDYYLASVADSVFLNPVGVLDFRGLSSEVLFFKDLQEKTGVKIEVIRHGKYKSAVEPFIANEMSEANRSQIQELLGSLWNSMIGDISKGRNIGPDDLNTIADTLGGRSPEYALASGLVDDIVFFDQYEGKLRKALGLGEDKDLNVVRLQDYVIRSNKKALKKGKDKVAVVFAQGEILYGEGGPDVIGQGIINKALIDAREDDDVKAIVLRVNSPGGSALTSDIIWREVELTKKVKPVVVSMGNVAASGGYYISVGADKIFAEPTTITGSIGVFGTVPNMAGLAEDIGINAEQVGTNKNSVEYSLFEPMDDGFRSVVQEGIESTYRTFLQRVAQGRNISVQEADSLAQGRVWSGVDAQRIGLVDELGNLEDAIAEAAEMAELTEYGIKKFPKYKSGLERFMEDLGGASAKVKNDIIEDEIGIEAYSILKEVKRAMQQKGVQARMPFVLNIK</sequence>
<keyword evidence="3 10" id="KW-0645">Protease</keyword>
<evidence type="ECO:0000313" key="10">
    <source>
        <dbReference type="EMBL" id="SHJ73389.1"/>
    </source>
</evidence>
<dbReference type="EMBL" id="FQYU01000008">
    <property type="protein sequence ID" value="SHJ73389.1"/>
    <property type="molecule type" value="Genomic_DNA"/>
</dbReference>
<keyword evidence="8" id="KW-1133">Transmembrane helix</keyword>
<evidence type="ECO:0000256" key="6">
    <source>
        <dbReference type="ARBA" id="ARBA00023136"/>
    </source>
</evidence>
<dbReference type="InterPro" id="IPR004635">
    <property type="entry name" value="Pept_S49_SppA"/>
</dbReference>
<evidence type="ECO:0000259" key="9">
    <source>
        <dbReference type="Pfam" id="PF01343"/>
    </source>
</evidence>
<gene>
    <name evidence="10" type="ORF">SAMN04488513_10810</name>
</gene>
<dbReference type="OrthoDB" id="9764363at2"/>
<dbReference type="CDD" id="cd07018">
    <property type="entry name" value="S49_SppA_67K_type"/>
    <property type="match status" value="1"/>
</dbReference>
<evidence type="ECO:0000256" key="3">
    <source>
        <dbReference type="ARBA" id="ARBA00022670"/>
    </source>
</evidence>
<proteinExistence type="inferred from homology"/>
<dbReference type="Gene3D" id="6.20.330.10">
    <property type="match status" value="1"/>
</dbReference>
<dbReference type="RefSeq" id="WP_072994947.1">
    <property type="nucleotide sequence ID" value="NZ_FQYU01000008.1"/>
</dbReference>
<dbReference type="Proteomes" id="UP000184543">
    <property type="component" value="Unassembled WGS sequence"/>
</dbReference>
<accession>A0A1M6LQA3</accession>
<dbReference type="CDD" id="cd07023">
    <property type="entry name" value="S49_Sppa_N_C"/>
    <property type="match status" value="1"/>
</dbReference>
<evidence type="ECO:0000256" key="1">
    <source>
        <dbReference type="ARBA" id="ARBA00004370"/>
    </source>
</evidence>
<feature type="domain" description="Peptidase S49" evidence="9">
    <location>
        <begin position="121"/>
        <end position="272"/>
    </location>
</feature>
<feature type="domain" description="Peptidase S49" evidence="9">
    <location>
        <begin position="368"/>
        <end position="518"/>
    </location>
</feature>
<protein>
    <submittedName>
        <fullName evidence="10">Protease-4</fullName>
    </submittedName>
</protein>
<keyword evidence="4" id="KW-0378">Hydrolase</keyword>
<comment type="similarity">
    <text evidence="2">Belongs to the peptidase S49 family.</text>
</comment>
<evidence type="ECO:0000256" key="5">
    <source>
        <dbReference type="ARBA" id="ARBA00022825"/>
    </source>
</evidence>
<comment type="subcellular location">
    <subcellularLocation>
        <location evidence="1">Membrane</location>
    </subcellularLocation>
</comment>
<keyword evidence="6 8" id="KW-0472">Membrane</keyword>
<keyword evidence="8" id="KW-0812">Transmembrane</keyword>
<evidence type="ECO:0000256" key="4">
    <source>
        <dbReference type="ARBA" id="ARBA00022801"/>
    </source>
</evidence>
<dbReference type="NCBIfam" id="TIGR00706">
    <property type="entry name" value="SppA_dom"/>
    <property type="match status" value="1"/>
</dbReference>
<dbReference type="PANTHER" id="PTHR33209">
    <property type="entry name" value="PROTEASE 4"/>
    <property type="match status" value="1"/>
</dbReference>
<dbReference type="Pfam" id="PF01343">
    <property type="entry name" value="Peptidase_S49"/>
    <property type="match status" value="2"/>
</dbReference>
<dbReference type="STRING" id="192903.SAMN04488513_10810"/>
<evidence type="ECO:0000313" key="11">
    <source>
        <dbReference type="Proteomes" id="UP000184543"/>
    </source>
</evidence>